<accession>A0ACB9TAM1</accession>
<proteinExistence type="predicted"/>
<protein>
    <submittedName>
        <fullName evidence="1">Basic helix-loop-helix protein neurogenin-related</fullName>
    </submittedName>
</protein>
<comment type="caution">
    <text evidence="1">The sequence shown here is derived from an EMBL/GenBank/DDBJ whole genome shotgun (WGS) entry which is preliminary data.</text>
</comment>
<name>A0ACB9TAM1_HOLOL</name>
<gene>
    <name evidence="1" type="ORF">MML48_4g00003541</name>
</gene>
<dbReference type="EMBL" id="CM043018">
    <property type="protein sequence ID" value="KAI4463867.1"/>
    <property type="molecule type" value="Genomic_DNA"/>
</dbReference>
<reference evidence="1" key="1">
    <citation type="submission" date="2022-04" db="EMBL/GenBank/DDBJ databases">
        <title>Chromosome-scale genome assembly of Holotrichia oblita Faldermann.</title>
        <authorList>
            <person name="Rongchong L."/>
        </authorList>
    </citation>
    <scope>NUCLEOTIDE SEQUENCE</scope>
    <source>
        <strain evidence="1">81SQS9</strain>
    </source>
</reference>
<evidence type="ECO:0000313" key="2">
    <source>
        <dbReference type="Proteomes" id="UP001056778"/>
    </source>
</evidence>
<dbReference type="Proteomes" id="UP001056778">
    <property type="component" value="Chromosome 4"/>
</dbReference>
<evidence type="ECO:0000313" key="1">
    <source>
        <dbReference type="EMBL" id="KAI4463867.1"/>
    </source>
</evidence>
<sequence length="531" mass="61192">MLVIAKTKLRVTTDSRKKDLAKEWNVESLNNEKSKRKYQEEIKVQLEKREKKENIEDEWENIKNAINDASEKIIKRKQIRKKTEWFDKECQITIERKRQARLNWIKTNKEEDHEIYKQIRKEGTKLIKEKKIKWGKSTIDAIHILNQVVEKCYEREIDVHLIFIDFKQAFDNLKRKTILKEVTTLGIPEKIKRLIKMTLDESKAAVITEEGMTNAIKQTKGVRQGDGLSAALFNIALEGTIRSCEISGSIIQKSIQAIAYADDIAVLARDRKSLEKIVMRIDEEARKRGLEINQKKTKYMKKKEMDVLLQYDNNLPSLSDMAYPDANNNEEFDRSTSTSKEDKYSLRPRSVRRVTESLIKQSSNQAETNSKSNKSHKPKQKPAPLSKYRRKTANARERNRMREINQAFESLRRAIPHMAPAHTTGSNEKLTKITTLRLAMKYITTLSAVLSNSSDGKLENFADYSDLDCLLLESDGESLPVSDHSLLASPDFPDTSLSPVDFNDPSLPCFLHNDFSDQGLESSDFSDFLLT</sequence>
<keyword evidence="2" id="KW-1185">Reference proteome</keyword>
<organism evidence="1 2">
    <name type="scientific">Holotrichia oblita</name>
    <name type="common">Chafer beetle</name>
    <dbReference type="NCBI Taxonomy" id="644536"/>
    <lineage>
        <taxon>Eukaryota</taxon>
        <taxon>Metazoa</taxon>
        <taxon>Ecdysozoa</taxon>
        <taxon>Arthropoda</taxon>
        <taxon>Hexapoda</taxon>
        <taxon>Insecta</taxon>
        <taxon>Pterygota</taxon>
        <taxon>Neoptera</taxon>
        <taxon>Endopterygota</taxon>
        <taxon>Coleoptera</taxon>
        <taxon>Polyphaga</taxon>
        <taxon>Scarabaeiformia</taxon>
        <taxon>Scarabaeidae</taxon>
        <taxon>Melolonthinae</taxon>
        <taxon>Holotrichia</taxon>
    </lineage>
</organism>